<dbReference type="InterPro" id="IPR029058">
    <property type="entry name" value="AB_hydrolase_fold"/>
</dbReference>
<dbReference type="SUPFAM" id="SSF53474">
    <property type="entry name" value="alpha/beta-Hydrolases"/>
    <property type="match status" value="1"/>
</dbReference>
<dbReference type="PANTHER" id="PTHR43798">
    <property type="entry name" value="MONOACYLGLYCEROL LIPASE"/>
    <property type="match status" value="1"/>
</dbReference>
<dbReference type="GO" id="GO:0016020">
    <property type="term" value="C:membrane"/>
    <property type="evidence" value="ECO:0007669"/>
    <property type="project" value="TreeGrafter"/>
</dbReference>
<evidence type="ECO:0000313" key="2">
    <source>
        <dbReference type="EMBL" id="RSE27893.1"/>
    </source>
</evidence>
<dbReference type="PANTHER" id="PTHR43798:SF33">
    <property type="entry name" value="HYDROLASE, PUTATIVE (AFU_ORTHOLOGUE AFUA_2G14860)-RELATED"/>
    <property type="match status" value="1"/>
</dbReference>
<comment type="caution">
    <text evidence="2">The sequence shown here is derived from an EMBL/GenBank/DDBJ whole genome shotgun (WGS) entry which is preliminary data.</text>
</comment>
<dbReference type="Proteomes" id="UP000275331">
    <property type="component" value="Unassembled WGS sequence"/>
</dbReference>
<gene>
    <name evidence="2" type="ORF">EGT71_05755</name>
</gene>
<dbReference type="InterPro" id="IPR000073">
    <property type="entry name" value="AB_hydrolase_1"/>
</dbReference>
<dbReference type="OrthoDB" id="5853561at2"/>
<dbReference type="AlphaFoldDB" id="A0A3R9GD12"/>
<reference evidence="2 3" key="1">
    <citation type="submission" date="2018-10" db="EMBL/GenBank/DDBJ databases">
        <title>Transmission dynamics of multidrug resistant bacteria on intensive care unit surfaces.</title>
        <authorList>
            <person name="D'Souza A.W."/>
            <person name="Potter R.F."/>
            <person name="Wallace M."/>
            <person name="Shupe A."/>
            <person name="Patel S."/>
            <person name="Sun S."/>
            <person name="Gul D."/>
            <person name="Kwon J.H."/>
            <person name="Andleeb S."/>
            <person name="Burnham C.-A.D."/>
            <person name="Dantas G."/>
        </authorList>
    </citation>
    <scope>NUCLEOTIDE SEQUENCE [LARGE SCALE GENOMIC DNA]</scope>
    <source>
        <strain evidence="2 3">AS_373</strain>
    </source>
</reference>
<evidence type="ECO:0000259" key="1">
    <source>
        <dbReference type="Pfam" id="PF00561"/>
    </source>
</evidence>
<accession>A0A3R9GD12</accession>
<dbReference type="PRINTS" id="PR00111">
    <property type="entry name" value="ABHYDROLASE"/>
</dbReference>
<feature type="domain" description="AB hydrolase-1" evidence="1">
    <location>
        <begin position="24"/>
        <end position="133"/>
    </location>
</feature>
<dbReference type="RefSeq" id="WP_125292630.1">
    <property type="nucleotide sequence ID" value="NZ_JAPTZM010000007.1"/>
</dbReference>
<evidence type="ECO:0000313" key="3">
    <source>
        <dbReference type="Proteomes" id="UP000275331"/>
    </source>
</evidence>
<proteinExistence type="predicted"/>
<dbReference type="Gene3D" id="3.40.50.1820">
    <property type="entry name" value="alpha/beta hydrolase"/>
    <property type="match status" value="1"/>
</dbReference>
<protein>
    <submittedName>
        <fullName evidence="2">Alpha/beta hydrolase</fullName>
    </submittedName>
</protein>
<dbReference type="EMBL" id="RHXB01000003">
    <property type="protein sequence ID" value="RSE27893.1"/>
    <property type="molecule type" value="Genomic_DNA"/>
</dbReference>
<dbReference type="Pfam" id="PF00561">
    <property type="entry name" value="Abhydrolase_1"/>
    <property type="match status" value="1"/>
</dbReference>
<keyword evidence="2" id="KW-0378">Hydrolase</keyword>
<organism evidence="2 3">
    <name type="scientific">Atlantibacter subterraneus</name>
    <dbReference type="NCBI Taxonomy" id="255519"/>
    <lineage>
        <taxon>Bacteria</taxon>
        <taxon>Pseudomonadati</taxon>
        <taxon>Pseudomonadota</taxon>
        <taxon>Gammaproteobacteria</taxon>
        <taxon>Enterobacterales</taxon>
        <taxon>Enterobacteriaceae</taxon>
        <taxon>Atlantibacter</taxon>
    </lineage>
</organism>
<dbReference type="GO" id="GO:0016787">
    <property type="term" value="F:hydrolase activity"/>
    <property type="evidence" value="ECO:0007669"/>
    <property type="project" value="UniProtKB-KW"/>
</dbReference>
<name>A0A3R9GD12_9ENTR</name>
<sequence>MESFYSQTAQCHVRWHDFPGEGTPIVFIHGLGCASSYDYPRVASDPTLVEHRTILVDLPGSGYSEKPDEYDYSTTSQARVVIELLRHLQLPSCWLYGHSMGGSIAIEVVSNAPELICGLMVSEPNFHSGGGEFSLAIAPNSLPEFEQNVWPGFLKDVSTPWAGCLLSHTPMGVWRSAKSLIEGVNPSWYQRFQAIEKPKLLIFGEHSLPDNDFTALAAQGICTAVIPNAAHSIAWQNPPALAAAIRHFIK</sequence>
<dbReference type="InterPro" id="IPR050266">
    <property type="entry name" value="AB_hydrolase_sf"/>
</dbReference>